<organism evidence="3 4">
    <name type="scientific">Mariprofundus aestuarium</name>
    <dbReference type="NCBI Taxonomy" id="1921086"/>
    <lineage>
        <taxon>Bacteria</taxon>
        <taxon>Pseudomonadati</taxon>
        <taxon>Pseudomonadota</taxon>
        <taxon>Candidatius Mariprofundia</taxon>
        <taxon>Mariprofundales</taxon>
        <taxon>Mariprofundaceae</taxon>
        <taxon>Mariprofundus</taxon>
    </lineage>
</organism>
<dbReference type="OrthoDB" id="9787495at2"/>
<proteinExistence type="predicted"/>
<feature type="transmembrane region" description="Helical" evidence="1">
    <location>
        <begin position="95"/>
        <end position="114"/>
    </location>
</feature>
<protein>
    <recommendedName>
        <fullName evidence="2">Urate oxidase N-terminal domain-containing protein</fullName>
    </recommendedName>
</protein>
<feature type="domain" description="Urate oxidase N-terminal" evidence="2">
    <location>
        <begin position="122"/>
        <end position="191"/>
    </location>
</feature>
<evidence type="ECO:0000259" key="2">
    <source>
        <dbReference type="Pfam" id="PF06181"/>
    </source>
</evidence>
<keyword evidence="1" id="KW-0812">Transmembrane</keyword>
<keyword evidence="4" id="KW-1185">Reference proteome</keyword>
<sequence length="193" mass="21365">MKILQNHKLTIIAGVLLTLILVAIGIKSTIAGGGAYDGLDPFGLARYGHILAGITWIGLLYYFNFVQVPSLGAVTAETKTELFKQGSIVRRALWWFRWSALFTVLFGLALYHNLGTAAGWDIRIGAAFGIIMWFNVWFIIWPAQKKVIGIVNADPDEKVAAGKRALIASRINTMFSLPMLFFMTSSAHFPIFN</sequence>
<evidence type="ECO:0000313" key="4">
    <source>
        <dbReference type="Proteomes" id="UP000231701"/>
    </source>
</evidence>
<reference evidence="3 4" key="1">
    <citation type="submission" date="2016-12" db="EMBL/GenBank/DDBJ databases">
        <title>Isolation and genomic insights into novel planktonic Zetaproteobacteria from stratified waters of the Chesapeake Bay.</title>
        <authorList>
            <person name="McAllister S.M."/>
            <person name="Kato S."/>
            <person name="Chan C.S."/>
            <person name="Chiu B.K."/>
            <person name="Field E.K."/>
        </authorList>
    </citation>
    <scope>NUCLEOTIDE SEQUENCE [LARGE SCALE GENOMIC DNA]</scope>
    <source>
        <strain evidence="3 4">CP-5</strain>
    </source>
</reference>
<feature type="transmembrane region" description="Helical" evidence="1">
    <location>
        <begin position="50"/>
        <end position="74"/>
    </location>
</feature>
<accession>A0A2K8KYP6</accession>
<gene>
    <name evidence="3" type="ORF">Ga0123461_1695</name>
</gene>
<feature type="transmembrane region" description="Helical" evidence="1">
    <location>
        <begin position="9"/>
        <end position="30"/>
    </location>
</feature>
<feature type="transmembrane region" description="Helical" evidence="1">
    <location>
        <begin position="173"/>
        <end position="192"/>
    </location>
</feature>
<dbReference type="Proteomes" id="UP000231701">
    <property type="component" value="Chromosome"/>
</dbReference>
<dbReference type="RefSeq" id="WP_100277921.1">
    <property type="nucleotide sequence ID" value="NZ_CP018799.1"/>
</dbReference>
<evidence type="ECO:0000256" key="1">
    <source>
        <dbReference type="SAM" id="Phobius"/>
    </source>
</evidence>
<dbReference type="Pfam" id="PF06181">
    <property type="entry name" value="Urate_ox_N"/>
    <property type="match status" value="1"/>
</dbReference>
<dbReference type="EMBL" id="CP018799">
    <property type="protein sequence ID" value="ATX80108.1"/>
    <property type="molecule type" value="Genomic_DNA"/>
</dbReference>
<keyword evidence="1" id="KW-1133">Transmembrane helix</keyword>
<dbReference type="InterPro" id="IPR010389">
    <property type="entry name" value="Urate_ox_N"/>
</dbReference>
<dbReference type="KEGG" id="maes:Ga0123461_1695"/>
<name>A0A2K8KYP6_MARES</name>
<evidence type="ECO:0000313" key="3">
    <source>
        <dbReference type="EMBL" id="ATX80108.1"/>
    </source>
</evidence>
<feature type="transmembrane region" description="Helical" evidence="1">
    <location>
        <begin position="120"/>
        <end position="140"/>
    </location>
</feature>
<keyword evidence="1" id="KW-0472">Membrane</keyword>
<dbReference type="AlphaFoldDB" id="A0A2K8KYP6"/>